<keyword evidence="3" id="KW-0067">ATP-binding</keyword>
<dbReference type="Pfam" id="PF02682">
    <property type="entry name" value="CT_C_D"/>
    <property type="match status" value="1"/>
</dbReference>
<protein>
    <submittedName>
        <fullName evidence="5">Carboxyltransferase domain-containing protein</fullName>
    </submittedName>
</protein>
<feature type="domain" description="Carboxyltransferase" evidence="4">
    <location>
        <begin position="8"/>
        <end position="52"/>
    </location>
</feature>
<keyword evidence="5" id="KW-0808">Transferase</keyword>
<keyword evidence="1" id="KW-0547">Nucleotide-binding</keyword>
<dbReference type="InterPro" id="IPR029000">
    <property type="entry name" value="Cyclophilin-like_dom_sf"/>
</dbReference>
<dbReference type="InterPro" id="IPR003833">
    <property type="entry name" value="CT_C_D"/>
</dbReference>
<dbReference type="Proteomes" id="UP000473113">
    <property type="component" value="Unassembled WGS sequence"/>
</dbReference>
<dbReference type="PANTHER" id="PTHR34698:SF2">
    <property type="entry name" value="5-OXOPROLINASE SUBUNIT B"/>
    <property type="match status" value="1"/>
</dbReference>
<dbReference type="PANTHER" id="PTHR34698">
    <property type="entry name" value="5-OXOPROLINASE SUBUNIT B"/>
    <property type="match status" value="1"/>
</dbReference>
<dbReference type="GO" id="GO:0005524">
    <property type="term" value="F:ATP binding"/>
    <property type="evidence" value="ECO:0007669"/>
    <property type="project" value="UniProtKB-KW"/>
</dbReference>
<organism evidence="5 6">
    <name type="scientific">Staphylococcus aureus</name>
    <dbReference type="NCBI Taxonomy" id="1280"/>
    <lineage>
        <taxon>Bacteria</taxon>
        <taxon>Bacillati</taxon>
        <taxon>Bacillota</taxon>
        <taxon>Bacilli</taxon>
        <taxon>Bacillales</taxon>
        <taxon>Staphylococcaceae</taxon>
        <taxon>Staphylococcus</taxon>
    </lineage>
</organism>
<accession>A0A6M1XPM4</accession>
<comment type="caution">
    <text evidence="5">The sequence shown here is derived from an EMBL/GenBank/DDBJ whole genome shotgun (WGS) entry which is preliminary data.</text>
</comment>
<reference evidence="5 6" key="1">
    <citation type="submission" date="2020-02" db="EMBL/GenBank/DDBJ databases">
        <title>Detection of Heterogeneous Vancomycin Intermediate Resistance in Methicillin Resistant Staphylococcus aureus Isolates from Latin-America.</title>
        <authorList>
            <person name="Castro-Cardozo B."/>
            <person name="Berrio M."/>
            <person name="Vargas M.L."/>
            <person name="Carvajal L.P."/>
            <person name="Millan L.V."/>
            <person name="Rios R."/>
            <person name="Hernandez A."/>
            <person name="Rincon S.L."/>
            <person name="Cubides P."/>
            <person name="Forero E."/>
            <person name="Dinh A."/>
            <person name="Seas C."/>
            <person name="Munita J.M."/>
            <person name="Arias C.A."/>
            <person name="Reyes J."/>
            <person name="Diaz L."/>
        </authorList>
    </citation>
    <scope>NUCLEOTIDE SEQUENCE [LARGE SCALE GENOMIC DNA]</scope>
    <source>
        <strain evidence="5 6">UG255</strain>
    </source>
</reference>
<gene>
    <name evidence="5" type="ORF">G6Y24_07235</name>
</gene>
<dbReference type="AlphaFoldDB" id="A0A6M1XPM4"/>
<evidence type="ECO:0000256" key="3">
    <source>
        <dbReference type="ARBA" id="ARBA00022840"/>
    </source>
</evidence>
<evidence type="ECO:0000256" key="1">
    <source>
        <dbReference type="ARBA" id="ARBA00022741"/>
    </source>
</evidence>
<dbReference type="GO" id="GO:0016787">
    <property type="term" value="F:hydrolase activity"/>
    <property type="evidence" value="ECO:0007669"/>
    <property type="project" value="UniProtKB-KW"/>
</dbReference>
<feature type="non-terminal residue" evidence="5">
    <location>
        <position position="1"/>
    </location>
</feature>
<name>A0A6M1XPM4_STAAU</name>
<dbReference type="GO" id="GO:0016740">
    <property type="term" value="F:transferase activity"/>
    <property type="evidence" value="ECO:0007669"/>
    <property type="project" value="UniProtKB-KW"/>
</dbReference>
<dbReference type="SUPFAM" id="SSF50891">
    <property type="entry name" value="Cyclophilin-like"/>
    <property type="match status" value="1"/>
</dbReference>
<evidence type="ECO:0000313" key="5">
    <source>
        <dbReference type="EMBL" id="NGW67287.1"/>
    </source>
</evidence>
<proteinExistence type="predicted"/>
<dbReference type="EMBL" id="JAALTR010000181">
    <property type="protein sequence ID" value="NGW67287.1"/>
    <property type="molecule type" value="Genomic_DNA"/>
</dbReference>
<evidence type="ECO:0000256" key="2">
    <source>
        <dbReference type="ARBA" id="ARBA00022801"/>
    </source>
</evidence>
<dbReference type="Gene3D" id="2.40.100.10">
    <property type="entry name" value="Cyclophilin-like"/>
    <property type="match status" value="1"/>
</dbReference>
<evidence type="ECO:0000313" key="6">
    <source>
        <dbReference type="Proteomes" id="UP000473113"/>
    </source>
</evidence>
<evidence type="ECO:0000259" key="4">
    <source>
        <dbReference type="Pfam" id="PF02682"/>
    </source>
</evidence>
<sequence>INHTSKQKKFIPAGSVVLEGKKCGIVTTDTINDWLVIGYTPLSLFNPKESDFARLKLGDNIKFRPINENELEVGAFKDVNHN</sequence>
<dbReference type="InterPro" id="IPR010016">
    <property type="entry name" value="PxpB"/>
</dbReference>
<keyword evidence="2" id="KW-0378">Hydrolase</keyword>